<dbReference type="PATRIC" id="fig|312309.11.peg.3237"/>
<feature type="domain" description="FRG" evidence="1">
    <location>
        <begin position="31"/>
        <end position="126"/>
    </location>
</feature>
<dbReference type="HOGENOM" id="CLU_050026_1_1_6"/>
<accession>Q5DZU4</accession>
<dbReference type="SMART" id="SM00901">
    <property type="entry name" value="FRG"/>
    <property type="match status" value="1"/>
</dbReference>
<evidence type="ECO:0000259" key="1">
    <source>
        <dbReference type="SMART" id="SM00901"/>
    </source>
</evidence>
<evidence type="ECO:0000313" key="2">
    <source>
        <dbReference type="EMBL" id="AAW87702.1"/>
    </source>
</evidence>
<reference evidence="2 3" key="2">
    <citation type="journal article" date="2008" name="BMC Genomics">
        <title>Comparative genomics-based investigation of resequencing targets in Vibrio fischeri: focus on point miscalls and artefactual expansions.</title>
        <authorList>
            <person name="Mandel M.J."/>
            <person name="Stabb E.V."/>
            <person name="Ruby E.G."/>
        </authorList>
    </citation>
    <scope>NUCLEOTIDE SEQUENCE [LARGE SCALE GENOMIC DNA]</scope>
    <source>
        <strain evidence="3">ATCC 700601 / ES114</strain>
    </source>
</reference>
<dbReference type="EMBL" id="CP000021">
    <property type="protein sequence ID" value="AAW87702.1"/>
    <property type="molecule type" value="Genomic_DNA"/>
</dbReference>
<dbReference type="RefSeq" id="WP_011263470.1">
    <property type="nucleotide sequence ID" value="NC_006841.2"/>
</dbReference>
<dbReference type="AlphaFoldDB" id="Q5DZU4"/>
<dbReference type="eggNOG" id="ENOG502Z9DH">
    <property type="taxonomic scope" value="Bacteria"/>
</dbReference>
<proteinExistence type="predicted"/>
<dbReference type="GeneID" id="54165955"/>
<evidence type="ECO:0000313" key="3">
    <source>
        <dbReference type="Proteomes" id="UP000000537"/>
    </source>
</evidence>
<dbReference type="STRING" id="312309.VF_A0632"/>
<protein>
    <recommendedName>
        <fullName evidence="1">FRG domain-containing protein</fullName>
    </recommendedName>
</protein>
<dbReference type="EnsemblBacteria" id="AAW87702">
    <property type="protein sequence ID" value="AAW87702"/>
    <property type="gene ID" value="VF_A0632"/>
</dbReference>
<sequence length="192" mass="22106">MIKVSDDIIDYEVESLNELQTIFKTYKPVEHIGGWLFRGHSDHSWPLIPKAGRPEFKVRGGSDWSMFSIWKDKAVAFTQLPENELECLAIAQHHGLATRLLDWSNNPLVATYFACKDLPEVDAALYLYYPKTLLEEETFNFREEKKIKQYIPRSIASRIINQSGRFTYHPNPSEPIGFGDIGEPFSGQQLKK</sequence>
<dbReference type="Pfam" id="PF08867">
    <property type="entry name" value="FRG"/>
    <property type="match status" value="1"/>
</dbReference>
<dbReference type="KEGG" id="vfi:VF_A0632"/>
<keyword evidence="3" id="KW-1185">Reference proteome</keyword>
<dbReference type="Proteomes" id="UP000000537">
    <property type="component" value="Chromosome II"/>
</dbReference>
<organism evidence="2 3">
    <name type="scientific">Aliivibrio fischeri (strain ATCC 700601 / ES114)</name>
    <name type="common">Vibrio fischeri</name>
    <dbReference type="NCBI Taxonomy" id="312309"/>
    <lineage>
        <taxon>Bacteria</taxon>
        <taxon>Pseudomonadati</taxon>
        <taxon>Pseudomonadota</taxon>
        <taxon>Gammaproteobacteria</taxon>
        <taxon>Vibrionales</taxon>
        <taxon>Vibrionaceae</taxon>
        <taxon>Aliivibrio</taxon>
    </lineage>
</organism>
<dbReference type="OrthoDB" id="9816036at2"/>
<dbReference type="InterPro" id="IPR014966">
    <property type="entry name" value="FRG-dom"/>
</dbReference>
<name>Q5DZU4_ALIF1</name>
<gene>
    <name evidence="2" type="ordered locus">VF_A0632</name>
</gene>
<reference evidence="2 3" key="1">
    <citation type="journal article" date="2005" name="Proc. Natl. Acad. Sci. U.S.A.">
        <title>Complete genome sequence of Vibrio fischeri: a symbiotic bacterium with pathogenic congeners.</title>
        <authorList>
            <person name="Ruby E.G."/>
            <person name="Urbanowski M."/>
            <person name="Campbell J."/>
            <person name="Dunn A."/>
            <person name="Faini M."/>
            <person name="Gunsalus R."/>
            <person name="Lostroh P."/>
            <person name="Lupp C."/>
            <person name="McCann J."/>
            <person name="Millikan D."/>
            <person name="Schaefer A."/>
            <person name="Stabb E."/>
            <person name="Stevens A."/>
            <person name="Visick K."/>
            <person name="Whistler C."/>
            <person name="Greenberg E.P."/>
        </authorList>
    </citation>
    <scope>NUCLEOTIDE SEQUENCE [LARGE SCALE GENOMIC DNA]</scope>
    <source>
        <strain evidence="3">ATCC 700601 / ES114</strain>
    </source>
</reference>